<dbReference type="AlphaFoldDB" id="A0A151SYJ8"/>
<feature type="domain" description="Retrotransposon Copia-like N-terminal" evidence="1">
    <location>
        <begin position="2"/>
        <end position="35"/>
    </location>
</feature>
<organism evidence="2 3">
    <name type="scientific">Cajanus cajan</name>
    <name type="common">Pigeon pea</name>
    <name type="synonym">Cajanus indicus</name>
    <dbReference type="NCBI Taxonomy" id="3821"/>
    <lineage>
        <taxon>Eukaryota</taxon>
        <taxon>Viridiplantae</taxon>
        <taxon>Streptophyta</taxon>
        <taxon>Embryophyta</taxon>
        <taxon>Tracheophyta</taxon>
        <taxon>Spermatophyta</taxon>
        <taxon>Magnoliopsida</taxon>
        <taxon>eudicotyledons</taxon>
        <taxon>Gunneridae</taxon>
        <taxon>Pentapetalae</taxon>
        <taxon>rosids</taxon>
        <taxon>fabids</taxon>
        <taxon>Fabales</taxon>
        <taxon>Fabaceae</taxon>
        <taxon>Papilionoideae</taxon>
        <taxon>50 kb inversion clade</taxon>
        <taxon>NPAAA clade</taxon>
        <taxon>indigoferoid/millettioid clade</taxon>
        <taxon>Phaseoleae</taxon>
        <taxon>Cajanus</taxon>
    </lineage>
</organism>
<dbReference type="Pfam" id="PF14244">
    <property type="entry name" value="Retrotran_gag_3"/>
    <property type="match status" value="1"/>
</dbReference>
<feature type="non-terminal residue" evidence="2">
    <location>
        <position position="1"/>
    </location>
</feature>
<reference evidence="2 3" key="1">
    <citation type="journal article" date="2012" name="Nat. Biotechnol.">
        <title>Draft genome sequence of pigeonpea (Cajanus cajan), an orphan legume crop of resource-poor farmers.</title>
        <authorList>
            <person name="Varshney R.K."/>
            <person name="Chen W."/>
            <person name="Li Y."/>
            <person name="Bharti A.K."/>
            <person name="Saxena R.K."/>
            <person name="Schlueter J.A."/>
            <person name="Donoghue M.T."/>
            <person name="Azam S."/>
            <person name="Fan G."/>
            <person name="Whaley A.M."/>
            <person name="Farmer A.D."/>
            <person name="Sheridan J."/>
            <person name="Iwata A."/>
            <person name="Tuteja R."/>
            <person name="Penmetsa R.V."/>
            <person name="Wu W."/>
            <person name="Upadhyaya H.D."/>
            <person name="Yang S.P."/>
            <person name="Shah T."/>
            <person name="Saxena K.B."/>
            <person name="Michael T."/>
            <person name="McCombie W.R."/>
            <person name="Yang B."/>
            <person name="Zhang G."/>
            <person name="Yang H."/>
            <person name="Wang J."/>
            <person name="Spillane C."/>
            <person name="Cook D.R."/>
            <person name="May G.D."/>
            <person name="Xu X."/>
            <person name="Jackson S.A."/>
        </authorList>
    </citation>
    <scope>NUCLEOTIDE SEQUENCE [LARGE SCALE GENOMIC DNA]</scope>
    <source>
        <strain evidence="3">cv. Asha</strain>
    </source>
</reference>
<name>A0A151SYJ8_CAJCA</name>
<evidence type="ECO:0000259" key="1">
    <source>
        <dbReference type="Pfam" id="PF14244"/>
    </source>
</evidence>
<evidence type="ECO:0000313" key="2">
    <source>
        <dbReference type="EMBL" id="KYP59877.1"/>
    </source>
</evidence>
<evidence type="ECO:0000313" key="3">
    <source>
        <dbReference type="Proteomes" id="UP000075243"/>
    </source>
</evidence>
<dbReference type="Gramene" id="C.cajan_14884.t">
    <property type="protein sequence ID" value="C.cajan_14884.t"/>
    <property type="gene ID" value="C.cajan_14884"/>
</dbReference>
<proteinExistence type="predicted"/>
<dbReference type="InterPro" id="IPR029472">
    <property type="entry name" value="Copia-like_N"/>
</dbReference>
<sequence length="139" mass="16024">HKLNGQNFIQWARSVWISLQGKSKEGYITGDTKQPSSASGGEKILNPRTSLSQSYYHFCLYKMSKMKKNRKISSLVLYGLKQSPQACMIIVGDDEEEKLTPKKKLATQFEMKDLRKLKYFLEIEVAYSKKGIFISQRFS</sequence>
<dbReference type="Proteomes" id="UP000075243">
    <property type="component" value="Chromosome 10"/>
</dbReference>
<protein>
    <recommendedName>
        <fullName evidence="1">Retrotransposon Copia-like N-terminal domain-containing protein</fullName>
    </recommendedName>
</protein>
<accession>A0A151SYJ8</accession>
<keyword evidence="3" id="KW-1185">Reference proteome</keyword>
<dbReference type="EMBL" id="CM003612">
    <property type="protein sequence ID" value="KYP59877.1"/>
    <property type="molecule type" value="Genomic_DNA"/>
</dbReference>
<gene>
    <name evidence="2" type="ORF">KK1_015317</name>
</gene>